<dbReference type="STRING" id="717606.PaecuDRAFT_1501"/>
<proteinExistence type="inferred from homology"/>
<comment type="similarity">
    <text evidence="2">Belongs to the resistance-nodulation-cell division (RND) (TC 2.A.6) family. MmpL subfamily.</text>
</comment>
<evidence type="ECO:0000313" key="10">
    <source>
        <dbReference type="Proteomes" id="UP000005387"/>
    </source>
</evidence>
<feature type="transmembrane region" description="Helical" evidence="7">
    <location>
        <begin position="701"/>
        <end position="724"/>
    </location>
</feature>
<evidence type="ECO:0000256" key="6">
    <source>
        <dbReference type="ARBA" id="ARBA00023136"/>
    </source>
</evidence>
<evidence type="ECO:0000256" key="5">
    <source>
        <dbReference type="ARBA" id="ARBA00022989"/>
    </source>
</evidence>
<accession>E0I777</accession>
<evidence type="ECO:0000256" key="3">
    <source>
        <dbReference type="ARBA" id="ARBA00022475"/>
    </source>
</evidence>
<dbReference type="PANTHER" id="PTHR33406:SF6">
    <property type="entry name" value="MEMBRANE PROTEIN YDGH-RELATED"/>
    <property type="match status" value="1"/>
</dbReference>
<dbReference type="InterPro" id="IPR050545">
    <property type="entry name" value="Mycobact_MmpL"/>
</dbReference>
<evidence type="ECO:0000256" key="2">
    <source>
        <dbReference type="ARBA" id="ARBA00010157"/>
    </source>
</evidence>
<evidence type="ECO:0000256" key="4">
    <source>
        <dbReference type="ARBA" id="ARBA00022692"/>
    </source>
</evidence>
<dbReference type="Proteomes" id="UP000005387">
    <property type="component" value="Unassembled WGS sequence"/>
</dbReference>
<keyword evidence="5 7" id="KW-1133">Transmembrane helix</keyword>
<dbReference type="EMBL" id="AEDD01000003">
    <property type="protein sequence ID" value="EFM11893.1"/>
    <property type="molecule type" value="Genomic_DNA"/>
</dbReference>
<dbReference type="InterPro" id="IPR004869">
    <property type="entry name" value="MMPL_dom"/>
</dbReference>
<keyword evidence="10" id="KW-1185">Reference proteome</keyword>
<gene>
    <name evidence="9" type="ORF">PaecuDRAFT_1501</name>
</gene>
<name>E0I777_9BACL</name>
<sequence>MIRAKWKARYLSLFGSRKKALGIIIAWLLITIILGAVAPSAKTLAVNGGEGHVRNAVPSAEAQEQLAKHFPSGDGLTALLVFYREQPLGPQDEAAVLEVSQWLESKDAPAAVSGVAPYSKLSEAERHRQVSKDGTTALLSLSLSPNMDSDAIDETLKLVRNKVEAIIAAAPSQSGELQFAITGPAGIAADTIELFRNADFVLMLATVAILLVLLLVIYRSPLLAVLPLLIAGVAYAITDRLIGLGAEWGWFTVEKQALSIMMILLFAVVTDYCLFVYGRFREAVSEGLAGNQGSEGSKEAEKLTRYAAMSRTMRSVAEPIMFSGGTVLVAMLALLAAVFKPYHSFAAVFAVTVIVMLLAGLTLVPAVFALTGGRLLKRSKVGRKAMAKPETYATYDEYAKDDSYSAKRPPIWLRIANFVVRRPALTAIPLLLVLVAGTIGTSGIRYSFNLLQSFPSDTSSRIGYEQLERSYPPGRLAPVQAVLAAKEPMAQDAGDGKAIKRLSELLSEQSGLAAANKLEPGKPAGEYGGFEMASDKLALRQQLLMEGSPYAQESLDTLERLRADGPKLIAESGLDPEWYSLYFAGQTSLQTDVRAMNEQDTRVLIALITALLAVMLAWQARSARLALLMLGTILLSYAGTLGLTWLVLHFGFGFEAISYRIPVYAFVFLVALGVDYNIMLVSRIREEARKLPWVESIRRGVAQTGGVISSAGLLLAATFGVLATQPLQELYLFGIIMAAGVLMDTFLVRGMLLPALLLLFGGKNRIRSVDKSITTANFSK</sequence>
<protein>
    <submittedName>
        <fullName evidence="9">MmpL domain-containing protein</fullName>
    </submittedName>
</protein>
<feature type="transmembrane region" description="Helical" evidence="7">
    <location>
        <begin position="20"/>
        <end position="38"/>
    </location>
</feature>
<evidence type="ECO:0000259" key="8">
    <source>
        <dbReference type="PROSITE" id="PS50156"/>
    </source>
</evidence>
<feature type="transmembrane region" description="Helical" evidence="7">
    <location>
        <begin position="625"/>
        <end position="647"/>
    </location>
</feature>
<feature type="transmembrane region" description="Helical" evidence="7">
    <location>
        <begin position="319"/>
        <end position="339"/>
    </location>
</feature>
<organism evidence="9 10">
    <name type="scientific">Paenibacillus curdlanolyticus YK9</name>
    <dbReference type="NCBI Taxonomy" id="717606"/>
    <lineage>
        <taxon>Bacteria</taxon>
        <taxon>Bacillati</taxon>
        <taxon>Bacillota</taxon>
        <taxon>Bacilli</taxon>
        <taxon>Bacillales</taxon>
        <taxon>Paenibacillaceae</taxon>
        <taxon>Paenibacillus</taxon>
    </lineage>
</organism>
<feature type="transmembrane region" description="Helical" evidence="7">
    <location>
        <begin position="257"/>
        <end position="277"/>
    </location>
</feature>
<keyword evidence="4 7" id="KW-0812">Transmembrane</keyword>
<dbReference type="Pfam" id="PF03176">
    <property type="entry name" value="MMPL"/>
    <property type="match status" value="2"/>
</dbReference>
<feature type="transmembrane region" description="Helical" evidence="7">
    <location>
        <begin position="659"/>
        <end position="680"/>
    </location>
</feature>
<evidence type="ECO:0000256" key="1">
    <source>
        <dbReference type="ARBA" id="ARBA00004651"/>
    </source>
</evidence>
<keyword evidence="3" id="KW-1003">Cell membrane</keyword>
<dbReference type="GO" id="GO:0005886">
    <property type="term" value="C:plasma membrane"/>
    <property type="evidence" value="ECO:0007669"/>
    <property type="project" value="UniProtKB-SubCell"/>
</dbReference>
<evidence type="ECO:0000313" key="9">
    <source>
        <dbReference type="EMBL" id="EFM11893.1"/>
    </source>
</evidence>
<dbReference type="eggNOG" id="COG2409">
    <property type="taxonomic scope" value="Bacteria"/>
</dbReference>
<feature type="transmembrane region" description="Helical" evidence="7">
    <location>
        <begin position="200"/>
        <end position="218"/>
    </location>
</feature>
<feature type="transmembrane region" description="Helical" evidence="7">
    <location>
        <begin position="345"/>
        <end position="370"/>
    </location>
</feature>
<dbReference type="PROSITE" id="PS50156">
    <property type="entry name" value="SSD"/>
    <property type="match status" value="1"/>
</dbReference>
<dbReference type="OrthoDB" id="2365435at2"/>
<feature type="transmembrane region" description="Helical" evidence="7">
    <location>
        <begin position="225"/>
        <end position="251"/>
    </location>
</feature>
<feature type="domain" description="SSD" evidence="8">
    <location>
        <begin position="628"/>
        <end position="758"/>
    </location>
</feature>
<dbReference type="SUPFAM" id="SSF82866">
    <property type="entry name" value="Multidrug efflux transporter AcrB transmembrane domain"/>
    <property type="match status" value="2"/>
</dbReference>
<dbReference type="RefSeq" id="WP_006037512.1">
    <property type="nucleotide sequence ID" value="NZ_AEDD01000003.1"/>
</dbReference>
<dbReference type="Gene3D" id="1.20.1640.10">
    <property type="entry name" value="Multidrug efflux transporter AcrB transmembrane domain"/>
    <property type="match status" value="2"/>
</dbReference>
<dbReference type="PANTHER" id="PTHR33406">
    <property type="entry name" value="MEMBRANE PROTEIN MJ1562-RELATED"/>
    <property type="match status" value="1"/>
</dbReference>
<feature type="transmembrane region" description="Helical" evidence="7">
    <location>
        <begin position="424"/>
        <end position="448"/>
    </location>
</feature>
<dbReference type="InterPro" id="IPR000731">
    <property type="entry name" value="SSD"/>
</dbReference>
<comment type="subcellular location">
    <subcellularLocation>
        <location evidence="1">Cell membrane</location>
        <topology evidence="1">Multi-pass membrane protein</topology>
    </subcellularLocation>
</comment>
<keyword evidence="6 7" id="KW-0472">Membrane</keyword>
<reference evidence="9 10" key="1">
    <citation type="submission" date="2010-07" db="EMBL/GenBank/DDBJ databases">
        <title>The draft genome of Paenibacillus curdlanolyticus YK9.</title>
        <authorList>
            <consortium name="US DOE Joint Genome Institute (JGI-PGF)"/>
            <person name="Lucas S."/>
            <person name="Copeland A."/>
            <person name="Lapidus A."/>
            <person name="Cheng J.-F."/>
            <person name="Bruce D."/>
            <person name="Goodwin L."/>
            <person name="Pitluck S."/>
            <person name="Land M.L."/>
            <person name="Hauser L."/>
            <person name="Chang Y.-J."/>
            <person name="Jeffries C."/>
            <person name="Anderson I.J."/>
            <person name="Johnson E."/>
            <person name="Loganathan U."/>
            <person name="Mulhopadhyay B."/>
            <person name="Kyrpides N."/>
            <person name="Woyke T.J."/>
        </authorList>
    </citation>
    <scope>NUCLEOTIDE SEQUENCE [LARGE SCALE GENOMIC DNA]</scope>
    <source>
        <strain evidence="9 10">YK9</strain>
    </source>
</reference>
<evidence type="ECO:0000256" key="7">
    <source>
        <dbReference type="SAM" id="Phobius"/>
    </source>
</evidence>
<dbReference type="AlphaFoldDB" id="E0I777"/>
<feature type="transmembrane region" description="Helical" evidence="7">
    <location>
        <begin position="730"/>
        <end position="760"/>
    </location>
</feature>
<feature type="transmembrane region" description="Helical" evidence="7">
    <location>
        <begin position="601"/>
        <end position="618"/>
    </location>
</feature>